<name>S0G208_9BACT</name>
<accession>S0G208</accession>
<dbReference type="GO" id="GO:0032259">
    <property type="term" value="P:methylation"/>
    <property type="evidence" value="ECO:0007669"/>
    <property type="project" value="UniProtKB-KW"/>
</dbReference>
<dbReference type="EC" id="2.1.1.17" evidence="2"/>
<proteinExistence type="predicted"/>
<organism evidence="2 3">
    <name type="scientific">Desulfotignum phosphitoxidans DSM 13687</name>
    <dbReference type="NCBI Taxonomy" id="1286635"/>
    <lineage>
        <taxon>Bacteria</taxon>
        <taxon>Pseudomonadati</taxon>
        <taxon>Thermodesulfobacteriota</taxon>
        <taxon>Desulfobacteria</taxon>
        <taxon>Desulfobacterales</taxon>
        <taxon>Desulfobacteraceae</taxon>
        <taxon>Desulfotignum</taxon>
    </lineage>
</organism>
<feature type="domain" description="Methyltransferase type 11" evidence="1">
    <location>
        <begin position="38"/>
        <end position="134"/>
    </location>
</feature>
<dbReference type="InterPro" id="IPR029063">
    <property type="entry name" value="SAM-dependent_MTases_sf"/>
</dbReference>
<dbReference type="AlphaFoldDB" id="S0G208"/>
<sequence>MGLYHRFILPTLMHRVCAHNDITGQRKKIIPQAEGRVLEIGIGSGLNLPFYDPKSVSSVWGIDPSRTLMNMIPEFPARQPFPVQLMTGSGEQIPLDSHCADTIVVTYTLCSIPDIRQALAEMRRVLKPSGRLLFCEHGRAPDIDVSRWQDRLTPLWKPMSGGCHLNRPIPALIRDSGFAIQGLEAGYVSPIRISGFHYRGTAVTR</sequence>
<dbReference type="PANTHER" id="PTHR45036">
    <property type="entry name" value="METHYLTRANSFERASE LIKE 7B"/>
    <property type="match status" value="1"/>
</dbReference>
<keyword evidence="2" id="KW-0808">Transferase</keyword>
<dbReference type="CDD" id="cd02440">
    <property type="entry name" value="AdoMet_MTases"/>
    <property type="match status" value="1"/>
</dbReference>
<protein>
    <submittedName>
        <fullName evidence="2">Putative phosphatidylethanolamine N-methyltransferase PmtA</fullName>
        <ecNumber evidence="2">2.1.1.17</ecNumber>
    </submittedName>
</protein>
<evidence type="ECO:0000313" key="2">
    <source>
        <dbReference type="EMBL" id="EMS77726.1"/>
    </source>
</evidence>
<dbReference type="GO" id="GO:0004608">
    <property type="term" value="F:phosphatidylethanolamine N-methyltransferase activity"/>
    <property type="evidence" value="ECO:0007669"/>
    <property type="project" value="UniProtKB-EC"/>
</dbReference>
<dbReference type="PATRIC" id="fig|1286635.3.peg.4180"/>
<keyword evidence="2" id="KW-0489">Methyltransferase</keyword>
<evidence type="ECO:0000313" key="3">
    <source>
        <dbReference type="Proteomes" id="UP000014216"/>
    </source>
</evidence>
<dbReference type="InterPro" id="IPR052356">
    <property type="entry name" value="Thiol_S-MT"/>
</dbReference>
<comment type="caution">
    <text evidence="2">The sequence shown here is derived from an EMBL/GenBank/DDBJ whole genome shotgun (WGS) entry which is preliminary data.</text>
</comment>
<dbReference type="OrthoDB" id="9777830at2"/>
<dbReference type="Pfam" id="PF08241">
    <property type="entry name" value="Methyltransf_11"/>
    <property type="match status" value="1"/>
</dbReference>
<dbReference type="SUPFAM" id="SSF53335">
    <property type="entry name" value="S-adenosyl-L-methionine-dependent methyltransferases"/>
    <property type="match status" value="1"/>
</dbReference>
<reference evidence="2 3" key="1">
    <citation type="journal article" date="2013" name="Genome Announc.">
        <title>Draft Genome Sequence of Desulfotignum phosphitoxidans DSM 13687 Strain FiPS-3.</title>
        <authorList>
            <person name="Poehlein A."/>
            <person name="Daniel R."/>
            <person name="Simeonova D.D."/>
        </authorList>
    </citation>
    <scope>NUCLEOTIDE SEQUENCE [LARGE SCALE GENOMIC DNA]</scope>
    <source>
        <strain evidence="2 3">DSM 13687</strain>
    </source>
</reference>
<dbReference type="Proteomes" id="UP000014216">
    <property type="component" value="Unassembled WGS sequence"/>
</dbReference>
<gene>
    <name evidence="2" type="primary">pmtA</name>
    <name evidence="2" type="ORF">Dpo_12c00030</name>
</gene>
<keyword evidence="3" id="KW-1185">Reference proteome</keyword>
<dbReference type="PANTHER" id="PTHR45036:SF1">
    <property type="entry name" value="METHYLTRANSFERASE LIKE 7A"/>
    <property type="match status" value="1"/>
</dbReference>
<dbReference type="InterPro" id="IPR013216">
    <property type="entry name" value="Methyltransf_11"/>
</dbReference>
<evidence type="ECO:0000259" key="1">
    <source>
        <dbReference type="Pfam" id="PF08241"/>
    </source>
</evidence>
<dbReference type="RefSeq" id="WP_006968164.1">
    <property type="nucleotide sequence ID" value="NZ_APJX01000012.1"/>
</dbReference>
<dbReference type="EMBL" id="APJX01000012">
    <property type="protein sequence ID" value="EMS77726.1"/>
    <property type="molecule type" value="Genomic_DNA"/>
</dbReference>
<dbReference type="Gene3D" id="3.40.50.150">
    <property type="entry name" value="Vaccinia Virus protein VP39"/>
    <property type="match status" value="1"/>
</dbReference>